<reference evidence="1 2" key="1">
    <citation type="journal article" date="2008" name="Genome Biol.">
        <title>A genomic analysis of the archaeal system Ignicoccus hospitalis-Nanoarchaeum equitans.</title>
        <authorList>
            <person name="Podar M."/>
            <person name="Anderson I."/>
            <person name="Makarova K.S."/>
            <person name="Elkins J.G."/>
            <person name="Ivanova N."/>
            <person name="Wall M.A."/>
            <person name="Lykidis A."/>
            <person name="Mavromatis K."/>
            <person name="Sun H."/>
            <person name="Hudson M.E."/>
            <person name="Chen W."/>
            <person name="Deciu C."/>
            <person name="Hutchison D."/>
            <person name="Eads J.R."/>
            <person name="Anderson A."/>
            <person name="Fernandes F."/>
            <person name="Szeto E."/>
            <person name="Lapidus A."/>
            <person name="Kyrpides N.C."/>
            <person name="Saier M.H.Jr."/>
            <person name="Richardson P.M."/>
            <person name="Rachel R."/>
            <person name="Huber H."/>
            <person name="Eisen J.A."/>
            <person name="Koonin E.V."/>
            <person name="Keller M."/>
            <person name="Stetter K.O."/>
        </authorList>
    </citation>
    <scope>NUCLEOTIDE SEQUENCE [LARGE SCALE GENOMIC DNA]</scope>
    <source>
        <strain evidence="2">KIN4/I / DSM 18386 / JCM 14125</strain>
    </source>
</reference>
<dbReference type="OrthoDB" id="19360at2157"/>
<evidence type="ECO:0008006" key="3">
    <source>
        <dbReference type="Google" id="ProtNLM"/>
    </source>
</evidence>
<dbReference type="eggNOG" id="arCOG05956">
    <property type="taxonomic scope" value="Archaea"/>
</dbReference>
<dbReference type="RefSeq" id="WP_011998457.1">
    <property type="nucleotide sequence ID" value="NC_009776.1"/>
</dbReference>
<protein>
    <recommendedName>
        <fullName evidence="3">C2H2-type domain-containing protein</fullName>
    </recommendedName>
</protein>
<dbReference type="STRING" id="453591.Igni_0422"/>
<proteinExistence type="predicted"/>
<dbReference type="HOGENOM" id="CLU_170079_0_0_2"/>
<sequence>MDLDRLADIAIRIASRMRIREELLEGVSQEELEAAKRVAEMVREERKGLVYCAICAKGSFTKRGFYLHLMRVHKDDIKVLLERELSAPLAGQ</sequence>
<dbReference type="GeneID" id="5563110"/>
<organism evidence="1 2">
    <name type="scientific">Ignicoccus hospitalis (strain KIN4/I / DSM 18386 / JCM 14125)</name>
    <dbReference type="NCBI Taxonomy" id="453591"/>
    <lineage>
        <taxon>Archaea</taxon>
        <taxon>Thermoproteota</taxon>
        <taxon>Thermoprotei</taxon>
        <taxon>Desulfurococcales</taxon>
        <taxon>Desulfurococcaceae</taxon>
        <taxon>Ignicoccus</taxon>
    </lineage>
</organism>
<dbReference type="Proteomes" id="UP000000262">
    <property type="component" value="Chromosome"/>
</dbReference>
<accession>A8A9K3</accession>
<dbReference type="KEGG" id="iho:Igni_0422"/>
<keyword evidence="2" id="KW-1185">Reference proteome</keyword>
<gene>
    <name evidence="1" type="ordered locus">Igni_0422</name>
</gene>
<evidence type="ECO:0000313" key="2">
    <source>
        <dbReference type="Proteomes" id="UP000000262"/>
    </source>
</evidence>
<name>A8A9K3_IGNH4</name>
<evidence type="ECO:0000313" key="1">
    <source>
        <dbReference type="EMBL" id="ABU81605.1"/>
    </source>
</evidence>
<dbReference type="EMBL" id="CP000816">
    <property type="protein sequence ID" value="ABU81605.1"/>
    <property type="molecule type" value="Genomic_DNA"/>
</dbReference>
<dbReference type="AlphaFoldDB" id="A8A9K3"/>